<accession>A0A0D0DUD8</accession>
<feature type="region of interest" description="Disordered" evidence="1">
    <location>
        <begin position="74"/>
        <end position="98"/>
    </location>
</feature>
<organism evidence="2 3">
    <name type="scientific">Paxillus rubicundulus Ve08.2h10</name>
    <dbReference type="NCBI Taxonomy" id="930991"/>
    <lineage>
        <taxon>Eukaryota</taxon>
        <taxon>Fungi</taxon>
        <taxon>Dikarya</taxon>
        <taxon>Basidiomycota</taxon>
        <taxon>Agaricomycotina</taxon>
        <taxon>Agaricomycetes</taxon>
        <taxon>Agaricomycetidae</taxon>
        <taxon>Boletales</taxon>
        <taxon>Paxilineae</taxon>
        <taxon>Paxillaceae</taxon>
        <taxon>Paxillus</taxon>
    </lineage>
</organism>
<dbReference type="EMBL" id="KN825260">
    <property type="protein sequence ID" value="KIK92626.1"/>
    <property type="molecule type" value="Genomic_DNA"/>
</dbReference>
<evidence type="ECO:0000313" key="3">
    <source>
        <dbReference type="Proteomes" id="UP000054538"/>
    </source>
</evidence>
<sequence length="98" mass="11205">MIPPRLLHCITNAVARLKHFTIKLSYVDSQTKEPLLEKNLYPSNHEIREERGDFSRRIVQPDAWWSPQTWFHDEGASSHQSSGNGIGNKNNTSGIEYG</sequence>
<reference evidence="3" key="2">
    <citation type="submission" date="2015-01" db="EMBL/GenBank/DDBJ databases">
        <title>Evolutionary Origins and Diversification of the Mycorrhizal Mutualists.</title>
        <authorList>
            <consortium name="DOE Joint Genome Institute"/>
            <consortium name="Mycorrhizal Genomics Consortium"/>
            <person name="Kohler A."/>
            <person name="Kuo A."/>
            <person name="Nagy L.G."/>
            <person name="Floudas D."/>
            <person name="Copeland A."/>
            <person name="Barry K.W."/>
            <person name="Cichocki N."/>
            <person name="Veneault-Fourrey C."/>
            <person name="LaButti K."/>
            <person name="Lindquist E.A."/>
            <person name="Lipzen A."/>
            <person name="Lundell T."/>
            <person name="Morin E."/>
            <person name="Murat C."/>
            <person name="Riley R."/>
            <person name="Ohm R."/>
            <person name="Sun H."/>
            <person name="Tunlid A."/>
            <person name="Henrissat B."/>
            <person name="Grigoriev I.V."/>
            <person name="Hibbett D.S."/>
            <person name="Martin F."/>
        </authorList>
    </citation>
    <scope>NUCLEOTIDE SEQUENCE [LARGE SCALE GENOMIC DNA]</scope>
    <source>
        <strain evidence="3">Ve08.2h10</strain>
    </source>
</reference>
<dbReference type="HOGENOM" id="CLU_2334269_0_0_1"/>
<dbReference type="AlphaFoldDB" id="A0A0D0DUD8"/>
<dbReference type="InParanoid" id="A0A0D0DUD8"/>
<proteinExistence type="predicted"/>
<dbReference type="Proteomes" id="UP000054538">
    <property type="component" value="Unassembled WGS sequence"/>
</dbReference>
<feature type="compositionally biased region" description="Polar residues" evidence="1">
    <location>
        <begin position="77"/>
        <end position="98"/>
    </location>
</feature>
<evidence type="ECO:0000313" key="2">
    <source>
        <dbReference type="EMBL" id="KIK92626.1"/>
    </source>
</evidence>
<keyword evidence="3" id="KW-1185">Reference proteome</keyword>
<protein>
    <submittedName>
        <fullName evidence="2">Uncharacterized protein</fullName>
    </submittedName>
</protein>
<reference evidence="2 3" key="1">
    <citation type="submission" date="2014-04" db="EMBL/GenBank/DDBJ databases">
        <authorList>
            <consortium name="DOE Joint Genome Institute"/>
            <person name="Kuo A."/>
            <person name="Kohler A."/>
            <person name="Jargeat P."/>
            <person name="Nagy L.G."/>
            <person name="Floudas D."/>
            <person name="Copeland A."/>
            <person name="Barry K.W."/>
            <person name="Cichocki N."/>
            <person name="Veneault-Fourrey C."/>
            <person name="LaButti K."/>
            <person name="Lindquist E.A."/>
            <person name="Lipzen A."/>
            <person name="Lundell T."/>
            <person name="Morin E."/>
            <person name="Murat C."/>
            <person name="Sun H."/>
            <person name="Tunlid A."/>
            <person name="Henrissat B."/>
            <person name="Grigoriev I.V."/>
            <person name="Hibbett D.S."/>
            <person name="Martin F."/>
            <person name="Nordberg H.P."/>
            <person name="Cantor M.N."/>
            <person name="Hua S.X."/>
        </authorList>
    </citation>
    <scope>NUCLEOTIDE SEQUENCE [LARGE SCALE GENOMIC DNA]</scope>
    <source>
        <strain evidence="2 3">Ve08.2h10</strain>
    </source>
</reference>
<evidence type="ECO:0000256" key="1">
    <source>
        <dbReference type="SAM" id="MobiDB-lite"/>
    </source>
</evidence>
<name>A0A0D0DUD8_9AGAM</name>
<gene>
    <name evidence="2" type="ORF">PAXRUDRAFT_829768</name>
</gene>